<evidence type="ECO:0000313" key="3">
    <source>
        <dbReference type="Proteomes" id="UP000298061"/>
    </source>
</evidence>
<evidence type="ECO:0000256" key="1">
    <source>
        <dbReference type="SAM" id="MobiDB-lite"/>
    </source>
</evidence>
<protein>
    <submittedName>
        <fullName evidence="2">Uncharacterized protein</fullName>
    </submittedName>
</protein>
<gene>
    <name evidence="2" type="ORF">EWM64_g4664</name>
</gene>
<reference evidence="2 3" key="1">
    <citation type="submission" date="2019-02" db="EMBL/GenBank/DDBJ databases">
        <title>Genome sequencing of the rare red list fungi Hericium alpestre (H. flagellum).</title>
        <authorList>
            <person name="Buettner E."/>
            <person name="Kellner H."/>
        </authorList>
    </citation>
    <scope>NUCLEOTIDE SEQUENCE [LARGE SCALE GENOMIC DNA]</scope>
    <source>
        <strain evidence="2 3">DSM 108284</strain>
    </source>
</reference>
<feature type="compositionally biased region" description="Polar residues" evidence="1">
    <location>
        <begin position="1"/>
        <end position="11"/>
    </location>
</feature>
<evidence type="ECO:0000313" key="2">
    <source>
        <dbReference type="EMBL" id="TFY79346.1"/>
    </source>
</evidence>
<proteinExistence type="predicted"/>
<dbReference type="EMBL" id="SFCI01000517">
    <property type="protein sequence ID" value="TFY79346.1"/>
    <property type="molecule type" value="Genomic_DNA"/>
</dbReference>
<sequence>MVFQQPITRGQENALVQWPQTPKSNPSSDAGSPGDFNKHKPLNIAGLKKNERDSTGGDRRPEREVLGSMPMLSSSRDHGAHQPRIAAPAPLSAHMGNFKTPSMPWMHGSDAHIVGPADESDLLVPNGLLPGPVTRRGRLESIQEAQKLEEQEDSGYMSAQMAMGDNDNAGSDPARCLAGLGSKVQGPRRVLKRASVDEGDGQEDASTPHAKQARHDTYDEEEPQEIQIFGDGFDFSQNNTNSTGLAQIDNVGQSSGGDLTGLYANFGLDLDCSRIEEY</sequence>
<feature type="region of interest" description="Disordered" evidence="1">
    <location>
        <begin position="1"/>
        <end position="82"/>
    </location>
</feature>
<comment type="caution">
    <text evidence="2">The sequence shown here is derived from an EMBL/GenBank/DDBJ whole genome shotgun (WGS) entry which is preliminary data.</text>
</comment>
<dbReference type="OrthoDB" id="3261714at2759"/>
<accession>A0A4Y9ZWT2</accession>
<organism evidence="2 3">
    <name type="scientific">Hericium alpestre</name>
    <dbReference type="NCBI Taxonomy" id="135208"/>
    <lineage>
        <taxon>Eukaryota</taxon>
        <taxon>Fungi</taxon>
        <taxon>Dikarya</taxon>
        <taxon>Basidiomycota</taxon>
        <taxon>Agaricomycotina</taxon>
        <taxon>Agaricomycetes</taxon>
        <taxon>Russulales</taxon>
        <taxon>Hericiaceae</taxon>
        <taxon>Hericium</taxon>
    </lineage>
</organism>
<dbReference type="AlphaFoldDB" id="A0A4Y9ZWT2"/>
<dbReference type="Proteomes" id="UP000298061">
    <property type="component" value="Unassembled WGS sequence"/>
</dbReference>
<name>A0A4Y9ZWT2_9AGAM</name>
<feature type="region of interest" description="Disordered" evidence="1">
    <location>
        <begin position="187"/>
        <end position="220"/>
    </location>
</feature>
<keyword evidence="3" id="KW-1185">Reference proteome</keyword>
<feature type="compositionally biased region" description="Basic and acidic residues" evidence="1">
    <location>
        <begin position="48"/>
        <end position="65"/>
    </location>
</feature>
<feature type="compositionally biased region" description="Polar residues" evidence="1">
    <location>
        <begin position="18"/>
        <end position="30"/>
    </location>
</feature>